<dbReference type="AlphaFoldDB" id="A0A0C4DKN5"/>
<reference evidence="2" key="2">
    <citation type="submission" date="2010-05" db="EMBL/GenBank/DDBJ databases">
        <title>The Genome Sequence of Magnaporthe poae strain ATCC 64411.</title>
        <authorList>
            <consortium name="The Broad Institute Genome Sequencing Platform"/>
            <consortium name="Broad Institute Genome Sequencing Center for Infectious Disease"/>
            <person name="Ma L.-J."/>
            <person name="Dead R."/>
            <person name="Young S."/>
            <person name="Zeng Q."/>
            <person name="Koehrsen M."/>
            <person name="Alvarado L."/>
            <person name="Berlin A."/>
            <person name="Chapman S.B."/>
            <person name="Chen Z."/>
            <person name="Freedman E."/>
            <person name="Gellesch M."/>
            <person name="Goldberg J."/>
            <person name="Griggs A."/>
            <person name="Gujja S."/>
            <person name="Heilman E.R."/>
            <person name="Heiman D."/>
            <person name="Hepburn T."/>
            <person name="Howarth C."/>
            <person name="Jen D."/>
            <person name="Larson L."/>
            <person name="Mehta T."/>
            <person name="Neiman D."/>
            <person name="Pearson M."/>
            <person name="Roberts A."/>
            <person name="Saif S."/>
            <person name="Shea T."/>
            <person name="Shenoy N."/>
            <person name="Sisk P."/>
            <person name="Stolte C."/>
            <person name="Sykes S."/>
            <person name="Walk T."/>
            <person name="White J."/>
            <person name="Yandava C."/>
            <person name="Haas B."/>
            <person name="Nusbaum C."/>
            <person name="Birren B."/>
        </authorList>
    </citation>
    <scope>NUCLEOTIDE SEQUENCE</scope>
    <source>
        <strain evidence="2">ATCC 64411</strain>
    </source>
</reference>
<keyword evidence="4" id="KW-1185">Reference proteome</keyword>
<evidence type="ECO:0000313" key="2">
    <source>
        <dbReference type="EMBL" id="KLU81220.1"/>
    </source>
</evidence>
<proteinExistence type="predicted"/>
<reference evidence="4" key="1">
    <citation type="submission" date="2010-05" db="EMBL/GenBank/DDBJ databases">
        <title>The genome sequence of Magnaporthe poae strain ATCC 64411.</title>
        <authorList>
            <person name="Ma L.-J."/>
            <person name="Dead R."/>
            <person name="Young S."/>
            <person name="Zeng Q."/>
            <person name="Koehrsen M."/>
            <person name="Alvarado L."/>
            <person name="Berlin A."/>
            <person name="Chapman S.B."/>
            <person name="Chen Z."/>
            <person name="Freedman E."/>
            <person name="Gellesch M."/>
            <person name="Goldberg J."/>
            <person name="Griggs A."/>
            <person name="Gujja S."/>
            <person name="Heilman E.R."/>
            <person name="Heiman D."/>
            <person name="Hepburn T."/>
            <person name="Howarth C."/>
            <person name="Jen D."/>
            <person name="Larson L."/>
            <person name="Mehta T."/>
            <person name="Neiman D."/>
            <person name="Pearson M."/>
            <person name="Roberts A."/>
            <person name="Saif S."/>
            <person name="Shea T."/>
            <person name="Shenoy N."/>
            <person name="Sisk P."/>
            <person name="Stolte C."/>
            <person name="Sykes S."/>
            <person name="Walk T."/>
            <person name="White J."/>
            <person name="Yandava C."/>
            <person name="Haas B."/>
            <person name="Nusbaum C."/>
            <person name="Birren B."/>
        </authorList>
    </citation>
    <scope>NUCLEOTIDE SEQUENCE [LARGE SCALE GENOMIC DNA]</scope>
    <source>
        <strain evidence="4">ATCC 64411 / 73-15</strain>
    </source>
</reference>
<evidence type="ECO:0000313" key="3">
    <source>
        <dbReference type="EnsemblFungi" id="MAPG_00313T0"/>
    </source>
</evidence>
<evidence type="ECO:0000256" key="1">
    <source>
        <dbReference type="SAM" id="MobiDB-lite"/>
    </source>
</evidence>
<reference evidence="3" key="4">
    <citation type="journal article" date="2015" name="G3 (Bethesda)">
        <title>Genome sequences of three phytopathogenic species of the Magnaporthaceae family of fungi.</title>
        <authorList>
            <person name="Okagaki L.H."/>
            <person name="Nunes C.C."/>
            <person name="Sailsbery J."/>
            <person name="Clay B."/>
            <person name="Brown D."/>
            <person name="John T."/>
            <person name="Oh Y."/>
            <person name="Young N."/>
            <person name="Fitzgerald M."/>
            <person name="Haas B.J."/>
            <person name="Zeng Q."/>
            <person name="Young S."/>
            <person name="Adiconis X."/>
            <person name="Fan L."/>
            <person name="Levin J.Z."/>
            <person name="Mitchell T.K."/>
            <person name="Okubara P.A."/>
            <person name="Farman M.L."/>
            <person name="Kohn L.M."/>
            <person name="Birren B."/>
            <person name="Ma L.-J."/>
            <person name="Dean R.A."/>
        </authorList>
    </citation>
    <scope>NUCLEOTIDE SEQUENCE</scope>
    <source>
        <strain evidence="3">ATCC 64411 / 73-15</strain>
    </source>
</reference>
<protein>
    <submittedName>
        <fullName evidence="2 3">Uncharacterized protein</fullName>
    </submittedName>
</protein>
<feature type="region of interest" description="Disordered" evidence="1">
    <location>
        <begin position="61"/>
        <end position="111"/>
    </location>
</feature>
<gene>
    <name evidence="2" type="ORF">MAPG_00313</name>
</gene>
<dbReference type="EnsemblFungi" id="MAPG_00313T0">
    <property type="protein sequence ID" value="MAPG_00313T0"/>
    <property type="gene ID" value="MAPG_00313"/>
</dbReference>
<evidence type="ECO:0000313" key="4">
    <source>
        <dbReference type="Proteomes" id="UP000011715"/>
    </source>
</evidence>
<dbReference type="Proteomes" id="UP000011715">
    <property type="component" value="Unassembled WGS sequence"/>
</dbReference>
<accession>A0A0C4DKN5</accession>
<feature type="compositionally biased region" description="Basic and acidic residues" evidence="1">
    <location>
        <begin position="72"/>
        <end position="85"/>
    </location>
</feature>
<feature type="compositionally biased region" description="Basic and acidic residues" evidence="1">
    <location>
        <begin position="95"/>
        <end position="111"/>
    </location>
</feature>
<reference evidence="3" key="5">
    <citation type="submission" date="2015-06" db="UniProtKB">
        <authorList>
            <consortium name="EnsemblFungi"/>
        </authorList>
    </citation>
    <scope>IDENTIFICATION</scope>
    <source>
        <strain evidence="3">ATCC 64411</strain>
    </source>
</reference>
<dbReference type="EMBL" id="ADBL01000072">
    <property type="status" value="NOT_ANNOTATED_CDS"/>
    <property type="molecule type" value="Genomic_DNA"/>
</dbReference>
<dbReference type="EMBL" id="GL876966">
    <property type="protein sequence ID" value="KLU81220.1"/>
    <property type="molecule type" value="Genomic_DNA"/>
</dbReference>
<organism evidence="3 4">
    <name type="scientific">Magnaporthiopsis poae (strain ATCC 64411 / 73-15)</name>
    <name type="common">Kentucky bluegrass fungus</name>
    <name type="synonym">Magnaporthe poae</name>
    <dbReference type="NCBI Taxonomy" id="644358"/>
    <lineage>
        <taxon>Eukaryota</taxon>
        <taxon>Fungi</taxon>
        <taxon>Dikarya</taxon>
        <taxon>Ascomycota</taxon>
        <taxon>Pezizomycotina</taxon>
        <taxon>Sordariomycetes</taxon>
        <taxon>Sordariomycetidae</taxon>
        <taxon>Magnaporthales</taxon>
        <taxon>Magnaporthaceae</taxon>
        <taxon>Magnaporthiopsis</taxon>
    </lineage>
</organism>
<name>A0A0C4DKN5_MAGP6</name>
<reference evidence="2" key="3">
    <citation type="submission" date="2011-03" db="EMBL/GenBank/DDBJ databases">
        <title>Annotation of Magnaporthe poae ATCC 64411.</title>
        <authorList>
            <person name="Ma L.-J."/>
            <person name="Dead R."/>
            <person name="Young S.K."/>
            <person name="Zeng Q."/>
            <person name="Gargeya S."/>
            <person name="Fitzgerald M."/>
            <person name="Haas B."/>
            <person name="Abouelleil A."/>
            <person name="Alvarado L."/>
            <person name="Arachchi H.M."/>
            <person name="Berlin A."/>
            <person name="Brown A."/>
            <person name="Chapman S.B."/>
            <person name="Chen Z."/>
            <person name="Dunbar C."/>
            <person name="Freedman E."/>
            <person name="Gearin G."/>
            <person name="Gellesch M."/>
            <person name="Goldberg J."/>
            <person name="Griggs A."/>
            <person name="Gujja S."/>
            <person name="Heiman D."/>
            <person name="Howarth C."/>
            <person name="Larson L."/>
            <person name="Lui A."/>
            <person name="MacDonald P.J.P."/>
            <person name="Mehta T."/>
            <person name="Montmayeur A."/>
            <person name="Murphy C."/>
            <person name="Neiman D."/>
            <person name="Pearson M."/>
            <person name="Priest M."/>
            <person name="Roberts A."/>
            <person name="Saif S."/>
            <person name="Shea T."/>
            <person name="Shenoy N."/>
            <person name="Sisk P."/>
            <person name="Stolte C."/>
            <person name="Sykes S."/>
            <person name="Yandava C."/>
            <person name="Wortman J."/>
            <person name="Nusbaum C."/>
            <person name="Birren B."/>
        </authorList>
    </citation>
    <scope>NUCLEOTIDE SEQUENCE</scope>
    <source>
        <strain evidence="2">ATCC 64411</strain>
    </source>
</reference>
<sequence length="111" mass="12607">MQMRISILEPDASAGLKVNGLMSWRAGGLERMQNGPPRADNEKQNLDRYIWEYLMKTSKAWSRPMGSSGEGANRDCDRSELESRTRLGSRGHWKARPDSVDAGDRDKERLL</sequence>
<dbReference type="VEuPathDB" id="FungiDB:MAPG_00313"/>